<dbReference type="EMBL" id="JAZHXI010000003">
    <property type="protein sequence ID" value="KAL2072933.1"/>
    <property type="molecule type" value="Genomic_DNA"/>
</dbReference>
<dbReference type="InterPro" id="IPR052895">
    <property type="entry name" value="HetReg/Transcr_Mod"/>
</dbReference>
<evidence type="ECO:0000313" key="3">
    <source>
        <dbReference type="Proteomes" id="UP001595075"/>
    </source>
</evidence>
<feature type="domain" description="Heterokaryon incompatibility" evidence="1">
    <location>
        <begin position="203"/>
        <end position="252"/>
    </location>
</feature>
<evidence type="ECO:0000313" key="2">
    <source>
        <dbReference type="EMBL" id="KAL2072933.1"/>
    </source>
</evidence>
<evidence type="ECO:0000259" key="1">
    <source>
        <dbReference type="Pfam" id="PF06985"/>
    </source>
</evidence>
<keyword evidence="3" id="KW-1185">Reference proteome</keyword>
<dbReference type="Pfam" id="PF06985">
    <property type="entry name" value="HET"/>
    <property type="match status" value="1"/>
</dbReference>
<reference evidence="2 3" key="1">
    <citation type="journal article" date="2024" name="Commun. Biol.">
        <title>Comparative genomic analysis of thermophilic fungi reveals convergent evolutionary adaptations and gene losses.</title>
        <authorList>
            <person name="Steindorff A.S."/>
            <person name="Aguilar-Pontes M.V."/>
            <person name="Robinson A.J."/>
            <person name="Andreopoulos B."/>
            <person name="LaButti K."/>
            <person name="Kuo A."/>
            <person name="Mondo S."/>
            <person name="Riley R."/>
            <person name="Otillar R."/>
            <person name="Haridas S."/>
            <person name="Lipzen A."/>
            <person name="Grimwood J."/>
            <person name="Schmutz J."/>
            <person name="Clum A."/>
            <person name="Reid I.D."/>
            <person name="Moisan M.C."/>
            <person name="Butler G."/>
            <person name="Nguyen T.T.M."/>
            <person name="Dewar K."/>
            <person name="Conant G."/>
            <person name="Drula E."/>
            <person name="Henrissat B."/>
            <person name="Hansel C."/>
            <person name="Singer S."/>
            <person name="Hutchinson M.I."/>
            <person name="de Vries R.P."/>
            <person name="Natvig D.O."/>
            <person name="Powell A.J."/>
            <person name="Tsang A."/>
            <person name="Grigoriev I.V."/>
        </authorList>
    </citation>
    <scope>NUCLEOTIDE SEQUENCE [LARGE SCALE GENOMIC DNA]</scope>
    <source>
        <strain evidence="2 3">CBS 494.80</strain>
    </source>
</reference>
<gene>
    <name evidence="2" type="ORF">VTL71DRAFT_10257</name>
</gene>
<proteinExistence type="predicted"/>
<comment type="caution">
    <text evidence="2">The sequence shown here is derived from an EMBL/GenBank/DDBJ whole genome shotgun (WGS) entry which is preliminary data.</text>
</comment>
<protein>
    <recommendedName>
        <fullName evidence="1">Heterokaryon incompatibility domain-containing protein</fullName>
    </recommendedName>
</protein>
<name>A0ABR4CSG8_9HELO</name>
<dbReference type="InterPro" id="IPR010730">
    <property type="entry name" value="HET"/>
</dbReference>
<dbReference type="PANTHER" id="PTHR24148">
    <property type="entry name" value="ANKYRIN REPEAT DOMAIN-CONTAINING PROTEIN 39 HOMOLOG-RELATED"/>
    <property type="match status" value="1"/>
</dbReference>
<sequence length="353" mass="40221">MNSAFVSEATPGKVIVTSPAPNILRHHSSFQLFNPWTYLESAMDYQLLCVESKKIRLGFFTQDKESLTRPANSTIENPQGVVRLEMRTISLDDYSEDSRYWMESRDTTVHAIDDYRTRLGLTFNKDLPPGIEPGEAFTWWEQRINTAIELVGGPNFGRWSCGDYRTLSYTWGNSEKHHAIIVDSKQTTTAMYVKGMVAGSMPLCNNQDDIEEGNVQVKRMGDIYSTAANTDVWLGKADEEGERTMGLLQTLALPYLEDSLDSRHIIGISQPLSDLHPYRDEAGLREALWPTPILDRDRDDDDAPDCYAGLLDIPWLDHQQINDVFHIRYHKLRLFNGSLRIAGREFKDYFSAA</sequence>
<dbReference type="Proteomes" id="UP001595075">
    <property type="component" value="Unassembled WGS sequence"/>
</dbReference>
<dbReference type="PANTHER" id="PTHR24148:SF64">
    <property type="entry name" value="HETEROKARYON INCOMPATIBILITY DOMAIN-CONTAINING PROTEIN"/>
    <property type="match status" value="1"/>
</dbReference>
<organism evidence="2 3">
    <name type="scientific">Oculimacula yallundae</name>
    <dbReference type="NCBI Taxonomy" id="86028"/>
    <lineage>
        <taxon>Eukaryota</taxon>
        <taxon>Fungi</taxon>
        <taxon>Dikarya</taxon>
        <taxon>Ascomycota</taxon>
        <taxon>Pezizomycotina</taxon>
        <taxon>Leotiomycetes</taxon>
        <taxon>Helotiales</taxon>
        <taxon>Ploettnerulaceae</taxon>
        <taxon>Oculimacula</taxon>
    </lineage>
</organism>
<accession>A0ABR4CSG8</accession>